<feature type="compositionally biased region" description="Low complexity" evidence="1">
    <location>
        <begin position="442"/>
        <end position="451"/>
    </location>
</feature>
<feature type="region of interest" description="Disordered" evidence="1">
    <location>
        <begin position="416"/>
        <end position="519"/>
    </location>
</feature>
<reference evidence="4" key="1">
    <citation type="submission" date="2023-07" db="EMBL/GenBank/DDBJ databases">
        <title>Genomic analysis of Rhodococcus opacus VOC-14 with glycol ethers degradation activity.</title>
        <authorList>
            <person name="Narkevich D.A."/>
            <person name="Hlushen A.M."/>
            <person name="Akhremchuk A.E."/>
            <person name="Sikolenko M.A."/>
            <person name="Valentovich L.N."/>
        </authorList>
    </citation>
    <scope>NUCLEOTIDE SEQUENCE</scope>
    <source>
        <strain evidence="4">VOC-14</strain>
        <plasmid evidence="4">pRho-VOC14-C86</plasmid>
    </source>
</reference>
<feature type="chain" id="PRO_5043780262" description="TrbL/VirB6 plasmid conjugal transfer protein" evidence="3">
    <location>
        <begin position="29"/>
        <end position="519"/>
    </location>
</feature>
<dbReference type="RefSeq" id="WP_304710706.1">
    <property type="nucleotide sequence ID" value="NZ_CP130955.1"/>
</dbReference>
<keyword evidence="2" id="KW-0812">Transmembrane</keyword>
<feature type="transmembrane region" description="Helical" evidence="2">
    <location>
        <begin position="271"/>
        <end position="287"/>
    </location>
</feature>
<keyword evidence="4" id="KW-0614">Plasmid</keyword>
<dbReference type="AlphaFoldDB" id="A0AAX3YQW6"/>
<feature type="transmembrane region" description="Helical" evidence="2">
    <location>
        <begin position="299"/>
        <end position="322"/>
    </location>
</feature>
<protein>
    <recommendedName>
        <fullName evidence="6">TrbL/VirB6 plasmid conjugal transfer protein</fullName>
    </recommendedName>
</protein>
<accession>A0AAX3YQW6</accession>
<organism evidence="4 5">
    <name type="scientific">Rhodococcus opacus</name>
    <name type="common">Nocardia opaca</name>
    <dbReference type="NCBI Taxonomy" id="37919"/>
    <lineage>
        <taxon>Bacteria</taxon>
        <taxon>Bacillati</taxon>
        <taxon>Actinomycetota</taxon>
        <taxon>Actinomycetes</taxon>
        <taxon>Mycobacteriales</taxon>
        <taxon>Nocardiaceae</taxon>
        <taxon>Rhodococcus</taxon>
    </lineage>
</organism>
<feature type="compositionally biased region" description="Gly residues" evidence="1">
    <location>
        <begin position="458"/>
        <end position="475"/>
    </location>
</feature>
<name>A0AAX3YQW6_RHOOP</name>
<evidence type="ECO:0000256" key="2">
    <source>
        <dbReference type="SAM" id="Phobius"/>
    </source>
</evidence>
<evidence type="ECO:0000313" key="5">
    <source>
        <dbReference type="Proteomes" id="UP001231166"/>
    </source>
</evidence>
<feature type="compositionally biased region" description="Low complexity" evidence="1">
    <location>
        <begin position="476"/>
        <end position="485"/>
    </location>
</feature>
<evidence type="ECO:0000256" key="3">
    <source>
        <dbReference type="SAM" id="SignalP"/>
    </source>
</evidence>
<keyword evidence="2" id="KW-0472">Membrane</keyword>
<feature type="compositionally biased region" description="Gly residues" evidence="1">
    <location>
        <begin position="416"/>
        <end position="441"/>
    </location>
</feature>
<evidence type="ECO:0008006" key="6">
    <source>
        <dbReference type="Google" id="ProtNLM"/>
    </source>
</evidence>
<dbReference type="EMBL" id="CP130955">
    <property type="protein sequence ID" value="WLF51515.1"/>
    <property type="molecule type" value="Genomic_DNA"/>
</dbReference>
<feature type="signal peptide" evidence="3">
    <location>
        <begin position="1"/>
        <end position="28"/>
    </location>
</feature>
<dbReference type="Proteomes" id="UP001231166">
    <property type="component" value="Plasmid pRho-VOC14-C86"/>
</dbReference>
<keyword evidence="3" id="KW-0732">Signal</keyword>
<evidence type="ECO:0000256" key="1">
    <source>
        <dbReference type="SAM" id="MobiDB-lite"/>
    </source>
</evidence>
<feature type="transmembrane region" description="Helical" evidence="2">
    <location>
        <begin position="244"/>
        <end position="265"/>
    </location>
</feature>
<evidence type="ECO:0000313" key="4">
    <source>
        <dbReference type="EMBL" id="WLF51515.1"/>
    </source>
</evidence>
<gene>
    <name evidence="4" type="ORF">Q5707_39210</name>
</gene>
<feature type="transmembrane region" description="Helical" evidence="2">
    <location>
        <begin position="342"/>
        <end position="362"/>
    </location>
</feature>
<feature type="transmembrane region" description="Helical" evidence="2">
    <location>
        <begin position="151"/>
        <end position="169"/>
    </location>
</feature>
<sequence length="519" mass="52104">MGRQLTRIFTAMAVVLAIVLGAATTAAAQDTEPKPGEDRSVVCQGVEVAGQGLGQLIPGFGGVNIPGLPSTGDVVGNLSGSLCDNNGNPVGAVKDFASEQLQEQWDSQFGKIVTSIIDGMSQAMIMAITWWIKIPNADLESFGPLAQINEYTLWIQSFLLIISIGFMSLRLAAARRQLMVEQAEETFRTLFRVVVTAATMSVIVALATRAGDAFAVEVVNATSNNDPAGTVQSMMILNAYSGMAPGLMLIIGFFGAFGALAQAFLMPIRQGFLIVAVAALPVAAAASGTKTGSQSYDKLLAWVIGFCLFKPVASLAYAMAFLTTQSSALDVPEGQTPTLQQFQYSLIGIALLASTALVLPALMRIITPAISAVGSGGSGAKATAGALLAGAALLTGGKALGGKLAGGKAVPPGGGFSGGGGGSGTPGLVGGGGNPGNGSGSRGNNSGSRGTPSTPGPHQGGPRGSGANAGSGPKKGSGAKASKWVGAGGGRGSRSVDSAAGDLAGDNYAHPTSRHNIPR</sequence>
<keyword evidence="2" id="KW-1133">Transmembrane helix</keyword>
<proteinExistence type="predicted"/>
<geneLocation type="plasmid" evidence="4 5">
    <name>pRho-VOC14-C86</name>
</geneLocation>